<accession>A0A1B7IRI8</accession>
<gene>
    <name evidence="6" type="ORF">M975_1516</name>
</gene>
<comment type="caution">
    <text evidence="6">The sequence shown here is derived from an EMBL/GenBank/DDBJ whole genome shotgun (WGS) entry which is preliminary data.</text>
</comment>
<dbReference type="PANTHER" id="PTHR43046">
    <property type="entry name" value="GDP-MANNOSE MANNOSYL HYDROLASE"/>
    <property type="match status" value="1"/>
</dbReference>
<comment type="similarity">
    <text evidence="4">Belongs to the Nudix hydrolase family.</text>
</comment>
<feature type="domain" description="Nudix hydrolase" evidence="5">
    <location>
        <begin position="2"/>
        <end position="145"/>
    </location>
</feature>
<keyword evidence="7" id="KW-1185">Reference proteome</keyword>
<keyword evidence="3" id="KW-0460">Magnesium</keyword>
<evidence type="ECO:0000256" key="3">
    <source>
        <dbReference type="ARBA" id="ARBA00022842"/>
    </source>
</evidence>
<evidence type="ECO:0000256" key="4">
    <source>
        <dbReference type="RuleBase" id="RU003476"/>
    </source>
</evidence>
<dbReference type="PRINTS" id="PR00502">
    <property type="entry name" value="NUDIXFAMILY"/>
</dbReference>
<evidence type="ECO:0000313" key="7">
    <source>
        <dbReference type="Proteomes" id="UP000078410"/>
    </source>
</evidence>
<dbReference type="InterPro" id="IPR020476">
    <property type="entry name" value="Nudix_hydrolase"/>
</dbReference>
<comment type="cofactor">
    <cofactor evidence="1">
        <name>Mg(2+)</name>
        <dbReference type="ChEBI" id="CHEBI:18420"/>
    </cofactor>
</comment>
<evidence type="ECO:0000313" key="6">
    <source>
        <dbReference type="EMBL" id="OAT32381.1"/>
    </source>
</evidence>
<dbReference type="EMBL" id="LXER01000015">
    <property type="protein sequence ID" value="OAT32381.1"/>
    <property type="molecule type" value="Genomic_DNA"/>
</dbReference>
<reference evidence="6 7" key="1">
    <citation type="submission" date="2016-04" db="EMBL/GenBank/DDBJ databases">
        <title>ATOL: Assembling a taxonomically balanced genome-scale reconstruction of the evolutionary history of the Enterobacteriaceae.</title>
        <authorList>
            <person name="Plunkett G.III."/>
            <person name="Neeno-Eckwall E.C."/>
            <person name="Glasner J.D."/>
            <person name="Perna N.T."/>
        </authorList>
    </citation>
    <scope>NUCLEOTIDE SEQUENCE [LARGE SCALE GENOMIC DNA]</scope>
    <source>
        <strain evidence="6 7">ATCC 51605</strain>
    </source>
</reference>
<name>A0A1B7IRI8_9ENTR</name>
<keyword evidence="2 4" id="KW-0378">Hydrolase</keyword>
<dbReference type="Pfam" id="PF00293">
    <property type="entry name" value="NUDIX"/>
    <property type="match status" value="1"/>
</dbReference>
<dbReference type="Proteomes" id="UP000078410">
    <property type="component" value="Unassembled WGS sequence"/>
</dbReference>
<evidence type="ECO:0000256" key="1">
    <source>
        <dbReference type="ARBA" id="ARBA00001946"/>
    </source>
</evidence>
<protein>
    <submittedName>
        <fullName evidence="6">Nudix hydrolase</fullName>
        <ecNumber evidence="6">3.-.-.-</ecNumber>
    </submittedName>
</protein>
<dbReference type="CDD" id="cd04685">
    <property type="entry name" value="NUDIX_Hydrolase"/>
    <property type="match status" value="1"/>
</dbReference>
<dbReference type="SUPFAM" id="SSF55811">
    <property type="entry name" value="Nudix"/>
    <property type="match status" value="1"/>
</dbReference>
<proteinExistence type="inferred from homology"/>
<dbReference type="PROSITE" id="PS00893">
    <property type="entry name" value="NUDIX_BOX"/>
    <property type="match status" value="1"/>
</dbReference>
<dbReference type="OrthoDB" id="9761969at2"/>
<dbReference type="InterPro" id="IPR000086">
    <property type="entry name" value="NUDIX_hydrolase_dom"/>
</dbReference>
<dbReference type="GO" id="GO:0016787">
    <property type="term" value="F:hydrolase activity"/>
    <property type="evidence" value="ECO:0007669"/>
    <property type="project" value="UniProtKB-KW"/>
</dbReference>
<dbReference type="PROSITE" id="PS51462">
    <property type="entry name" value="NUDIX"/>
    <property type="match status" value="1"/>
</dbReference>
<dbReference type="InterPro" id="IPR015797">
    <property type="entry name" value="NUDIX_hydrolase-like_dom_sf"/>
</dbReference>
<evidence type="ECO:0000259" key="5">
    <source>
        <dbReference type="PROSITE" id="PS51462"/>
    </source>
</evidence>
<sequence>MRVRRSARLLIINPANRVLLFRFVHHDDALAGRSYWATPGGGVEDDESFEDAAIRELHEETGIVRNDVGQCVAEGTFEMTLPSGETVLAKECFYIVKFDSNDINTGGWSVNEKSVIESYHWWSLNELVETAEIVYPTDLNEILLACLSL</sequence>
<evidence type="ECO:0000256" key="2">
    <source>
        <dbReference type="ARBA" id="ARBA00022801"/>
    </source>
</evidence>
<dbReference type="RefSeq" id="WP_064558492.1">
    <property type="nucleotide sequence ID" value="NZ_LXER01000015.1"/>
</dbReference>
<dbReference type="EC" id="3.-.-.-" evidence="6"/>
<dbReference type="InterPro" id="IPR020084">
    <property type="entry name" value="NUDIX_hydrolase_CS"/>
</dbReference>
<dbReference type="AlphaFoldDB" id="A0A1B7IRI8"/>
<organism evidence="6 7">
    <name type="scientific">Buttiauxella brennerae ATCC 51605</name>
    <dbReference type="NCBI Taxonomy" id="1354251"/>
    <lineage>
        <taxon>Bacteria</taxon>
        <taxon>Pseudomonadati</taxon>
        <taxon>Pseudomonadota</taxon>
        <taxon>Gammaproteobacteria</taxon>
        <taxon>Enterobacterales</taxon>
        <taxon>Enterobacteriaceae</taxon>
        <taxon>Buttiauxella</taxon>
    </lineage>
</organism>
<dbReference type="Gene3D" id="3.90.79.10">
    <property type="entry name" value="Nucleoside Triphosphate Pyrophosphohydrolase"/>
    <property type="match status" value="1"/>
</dbReference>
<dbReference type="PATRIC" id="fig|1354251.4.peg.1563"/>
<dbReference type="PANTHER" id="PTHR43046:SF12">
    <property type="entry name" value="GDP-MANNOSE MANNOSYL HYDROLASE"/>
    <property type="match status" value="1"/>
</dbReference>